<name>A0ABX2ZRW6_9BACI</name>
<gene>
    <name evidence="8" type="ORF">BED47_09330</name>
</gene>
<dbReference type="InterPro" id="IPR013527">
    <property type="entry name" value="YicC-like_N"/>
</dbReference>
<accession>A0ABX2ZRW6</accession>
<evidence type="ECO:0000256" key="3">
    <source>
        <dbReference type="ARBA" id="ARBA00022759"/>
    </source>
</evidence>
<comment type="cofactor">
    <cofactor evidence="1">
        <name>a divalent metal cation</name>
        <dbReference type="ChEBI" id="CHEBI:60240"/>
    </cofactor>
</comment>
<feature type="domain" description="Endoribonuclease YicC-like C-terminal" evidence="7">
    <location>
        <begin position="174"/>
        <end position="289"/>
    </location>
</feature>
<reference evidence="8 9" key="1">
    <citation type="submission" date="2016-07" db="EMBL/GenBank/DDBJ databases">
        <authorList>
            <person name="Townsley L."/>
            <person name="Shank E.A."/>
        </authorList>
    </citation>
    <scope>NUCLEOTIDE SEQUENCE [LARGE SCALE GENOMIC DNA]</scope>
    <source>
        <strain evidence="8 9">CH01</strain>
    </source>
</reference>
<organism evidence="8 9">
    <name type="scientific">Gottfriedia luciferensis</name>
    <dbReference type="NCBI Taxonomy" id="178774"/>
    <lineage>
        <taxon>Bacteria</taxon>
        <taxon>Bacillati</taxon>
        <taxon>Bacillota</taxon>
        <taxon>Bacilli</taxon>
        <taxon>Bacillales</taxon>
        <taxon>Bacillaceae</taxon>
        <taxon>Gottfriedia</taxon>
    </lineage>
</organism>
<dbReference type="EMBL" id="MDKC01000032">
    <property type="protein sequence ID" value="ODG91214.1"/>
    <property type="molecule type" value="Genomic_DNA"/>
</dbReference>
<dbReference type="Pfam" id="PF08340">
    <property type="entry name" value="YicC-like_C"/>
    <property type="match status" value="1"/>
</dbReference>
<dbReference type="RefSeq" id="WP_069034531.1">
    <property type="nucleotide sequence ID" value="NZ_MDKC01000032.1"/>
</dbReference>
<keyword evidence="3" id="KW-0255">Endonuclease</keyword>
<evidence type="ECO:0000313" key="8">
    <source>
        <dbReference type="EMBL" id="ODG91214.1"/>
    </source>
</evidence>
<keyword evidence="4" id="KW-0378">Hydrolase</keyword>
<keyword evidence="2" id="KW-0540">Nuclease</keyword>
<evidence type="ECO:0000313" key="9">
    <source>
        <dbReference type="Proteomes" id="UP000094580"/>
    </source>
</evidence>
<evidence type="ECO:0000256" key="5">
    <source>
        <dbReference type="ARBA" id="ARBA00035648"/>
    </source>
</evidence>
<dbReference type="PANTHER" id="PTHR30636">
    <property type="entry name" value="UPF0701 PROTEIN YICC"/>
    <property type="match status" value="1"/>
</dbReference>
<dbReference type="PANTHER" id="PTHR30636:SF3">
    <property type="entry name" value="UPF0701 PROTEIN YICC"/>
    <property type="match status" value="1"/>
</dbReference>
<dbReference type="InterPro" id="IPR013551">
    <property type="entry name" value="YicC-like_C"/>
</dbReference>
<protein>
    <submittedName>
        <fullName evidence="8">YicC family protein</fullName>
    </submittedName>
</protein>
<evidence type="ECO:0000256" key="4">
    <source>
        <dbReference type="ARBA" id="ARBA00022801"/>
    </source>
</evidence>
<feature type="domain" description="Endoribonuclease YicC-like N-terminal" evidence="6">
    <location>
        <begin position="3"/>
        <end position="155"/>
    </location>
</feature>
<dbReference type="Proteomes" id="UP000094580">
    <property type="component" value="Unassembled WGS sequence"/>
</dbReference>
<dbReference type="Pfam" id="PF03755">
    <property type="entry name" value="YicC-like_N"/>
    <property type="match status" value="1"/>
</dbReference>
<evidence type="ECO:0000259" key="7">
    <source>
        <dbReference type="Pfam" id="PF08340"/>
    </source>
</evidence>
<comment type="similarity">
    <text evidence="5">Belongs to the YicC/YloC family.</text>
</comment>
<dbReference type="InterPro" id="IPR005229">
    <property type="entry name" value="YicC/YloC-like"/>
</dbReference>
<evidence type="ECO:0000256" key="2">
    <source>
        <dbReference type="ARBA" id="ARBA00022722"/>
    </source>
</evidence>
<keyword evidence="9" id="KW-1185">Reference proteome</keyword>
<evidence type="ECO:0000259" key="6">
    <source>
        <dbReference type="Pfam" id="PF03755"/>
    </source>
</evidence>
<sequence length="289" mass="33432">MVVSMTGYGKAILSNEQYKIHIEMKAVNHRYLETIVRMPRQLLAYEDAIKKIVAEYTSRGRVEVFVTIEGLLQRTLQIDEGLIQQYKKAIEHLSGEEQNKSFYNPIDLLKLPEVTTVSEVEQINDNFEELLLTTTENACQQFFDVKCKEGGQLKKDLIERLTAIEECKKQITVHSPLVLKSYREKLQTKLAEVELTAVDEQRLLTELMLFADRCDISEELVRLTSHLELFNETLQIKESIGRKLDFIVQEMNREVNTIGSKANSLDISKQVVEIKNNLEKIREQVQNIE</sequence>
<proteinExistence type="inferred from homology"/>
<comment type="caution">
    <text evidence="8">The sequence shown here is derived from an EMBL/GenBank/DDBJ whole genome shotgun (WGS) entry which is preliminary data.</text>
</comment>
<evidence type="ECO:0000256" key="1">
    <source>
        <dbReference type="ARBA" id="ARBA00001968"/>
    </source>
</evidence>
<dbReference type="NCBIfam" id="TIGR00255">
    <property type="entry name" value="YicC/YloC family endoribonuclease"/>
    <property type="match status" value="1"/>
</dbReference>